<dbReference type="PRINTS" id="PR00059">
    <property type="entry name" value="RIBOSOMALL6"/>
</dbReference>
<dbReference type="PIRSF" id="PIRSF002162">
    <property type="entry name" value="Ribosomal_L6"/>
    <property type="match status" value="1"/>
</dbReference>
<evidence type="ECO:0000256" key="1">
    <source>
        <dbReference type="ARBA" id="ARBA00009356"/>
    </source>
</evidence>
<gene>
    <name evidence="4 8" type="primary">rplF</name>
    <name evidence="8" type="ORF">MRX98_20280</name>
</gene>
<dbReference type="Pfam" id="PF00347">
    <property type="entry name" value="Ribosomal_L6"/>
    <property type="match status" value="2"/>
</dbReference>
<proteinExistence type="inferred from homology"/>
<dbReference type="InterPro" id="IPR019906">
    <property type="entry name" value="Ribosomal_uL6_bac-type"/>
</dbReference>
<dbReference type="RefSeq" id="WP_246914510.1">
    <property type="nucleotide sequence ID" value="NZ_JALJRB010000037.1"/>
</dbReference>
<evidence type="ECO:0000256" key="5">
    <source>
        <dbReference type="RuleBase" id="RU003869"/>
    </source>
</evidence>
<dbReference type="InterPro" id="IPR002358">
    <property type="entry name" value="Ribosomal_uL6_CS"/>
</dbReference>
<dbReference type="FunFam" id="3.90.930.12:FF:000001">
    <property type="entry name" value="50S ribosomal protein L6"/>
    <property type="match status" value="1"/>
</dbReference>
<keyword evidence="3 4" id="KW-0687">Ribonucleoprotein</keyword>
<protein>
    <recommendedName>
        <fullName evidence="4">Large ribosomal subunit protein uL6</fullName>
    </recommendedName>
</protein>
<evidence type="ECO:0000259" key="7">
    <source>
        <dbReference type="Pfam" id="PF00347"/>
    </source>
</evidence>
<dbReference type="SUPFAM" id="SSF56053">
    <property type="entry name" value="Ribosomal protein L6"/>
    <property type="match status" value="2"/>
</dbReference>
<evidence type="ECO:0000313" key="9">
    <source>
        <dbReference type="Proteomes" id="UP001165427"/>
    </source>
</evidence>
<feature type="domain" description="Large ribosomal subunit protein uL6 alpha-beta" evidence="7">
    <location>
        <begin position="11"/>
        <end position="83"/>
    </location>
</feature>
<sequence length="180" mass="19809">MSRVGKKPIDVPEKTTVSYKEGMVTVQGKNGSLALQLHPAIDLKIEKERIDVVLKDTDDRKTRALQGMTRSLVDNMVTGVSKGFERVLEINGIGYRAEAKGKSLVLNLGYSHPIEFALPDGVAAVVEKNNVIKLTGIDKHLLGQTAARIRQLRPPEPYKGKGIKYAEEYIQRKAGKTGTK</sequence>
<keyword evidence="4 6" id="KW-0699">rRNA-binding</keyword>
<feature type="domain" description="Large ribosomal subunit protein uL6 alpha-beta" evidence="7">
    <location>
        <begin position="92"/>
        <end position="165"/>
    </location>
</feature>
<comment type="caution">
    <text evidence="8">The sequence shown here is derived from an EMBL/GenBank/DDBJ whole genome shotgun (WGS) entry which is preliminary data.</text>
</comment>
<keyword evidence="4 6" id="KW-0694">RNA-binding</keyword>
<dbReference type="HAMAP" id="MF_01365_B">
    <property type="entry name" value="Ribosomal_uL6_B"/>
    <property type="match status" value="1"/>
</dbReference>
<dbReference type="AlphaFoldDB" id="A0AA41R805"/>
<evidence type="ECO:0000256" key="3">
    <source>
        <dbReference type="ARBA" id="ARBA00023274"/>
    </source>
</evidence>
<dbReference type="NCBIfam" id="TIGR03654">
    <property type="entry name" value="L6_bact"/>
    <property type="match status" value="1"/>
</dbReference>
<dbReference type="Gene3D" id="3.90.930.12">
    <property type="entry name" value="Ribosomal protein L6, alpha-beta domain"/>
    <property type="match status" value="2"/>
</dbReference>
<dbReference type="GO" id="GO:0022625">
    <property type="term" value="C:cytosolic large ribosomal subunit"/>
    <property type="evidence" value="ECO:0007669"/>
    <property type="project" value="UniProtKB-UniRule"/>
</dbReference>
<organism evidence="8 9">
    <name type="scientific">Desulfatitalea alkaliphila</name>
    <dbReference type="NCBI Taxonomy" id="2929485"/>
    <lineage>
        <taxon>Bacteria</taxon>
        <taxon>Pseudomonadati</taxon>
        <taxon>Thermodesulfobacteriota</taxon>
        <taxon>Desulfobacteria</taxon>
        <taxon>Desulfobacterales</taxon>
        <taxon>Desulfosarcinaceae</taxon>
        <taxon>Desulfatitalea</taxon>
    </lineage>
</organism>
<evidence type="ECO:0000256" key="2">
    <source>
        <dbReference type="ARBA" id="ARBA00022980"/>
    </source>
</evidence>
<dbReference type="InterPro" id="IPR000702">
    <property type="entry name" value="Ribosomal_uL6-like"/>
</dbReference>
<dbReference type="PANTHER" id="PTHR11655:SF14">
    <property type="entry name" value="LARGE RIBOSOMAL SUBUNIT PROTEIN UL6M"/>
    <property type="match status" value="1"/>
</dbReference>
<dbReference type="InterPro" id="IPR020040">
    <property type="entry name" value="Ribosomal_uL6_a/b-dom"/>
</dbReference>
<accession>A0AA41R805</accession>
<evidence type="ECO:0000256" key="4">
    <source>
        <dbReference type="HAMAP-Rule" id="MF_01365"/>
    </source>
</evidence>
<dbReference type="GO" id="GO:0002181">
    <property type="term" value="P:cytoplasmic translation"/>
    <property type="evidence" value="ECO:0007669"/>
    <property type="project" value="TreeGrafter"/>
</dbReference>
<dbReference type="GO" id="GO:0003735">
    <property type="term" value="F:structural constituent of ribosome"/>
    <property type="evidence" value="ECO:0007669"/>
    <property type="project" value="UniProtKB-UniRule"/>
</dbReference>
<dbReference type="GO" id="GO:0019843">
    <property type="term" value="F:rRNA binding"/>
    <property type="evidence" value="ECO:0007669"/>
    <property type="project" value="UniProtKB-UniRule"/>
</dbReference>
<name>A0AA41R805_9BACT</name>
<comment type="similarity">
    <text evidence="1 4 5">Belongs to the universal ribosomal protein uL6 family.</text>
</comment>
<dbReference type="InterPro" id="IPR036789">
    <property type="entry name" value="Ribosomal_uL6-like_a/b-dom_sf"/>
</dbReference>
<dbReference type="EMBL" id="JALJRB010000037">
    <property type="protein sequence ID" value="MCJ8502925.1"/>
    <property type="molecule type" value="Genomic_DNA"/>
</dbReference>
<reference evidence="8" key="1">
    <citation type="submission" date="2022-04" db="EMBL/GenBank/DDBJ databases">
        <title>Desulfatitalea alkaliphila sp. nov., a novel anaerobic sulfate-reducing bacterium isolated from terrestrial mud volcano, Taman Peninsula, Russia.</title>
        <authorList>
            <person name="Khomyakova M.A."/>
            <person name="Merkel A.Y."/>
            <person name="Slobodkin A.I."/>
        </authorList>
    </citation>
    <scope>NUCLEOTIDE SEQUENCE</scope>
    <source>
        <strain evidence="8">M08but</strain>
    </source>
</reference>
<evidence type="ECO:0000313" key="8">
    <source>
        <dbReference type="EMBL" id="MCJ8502925.1"/>
    </source>
</evidence>
<comment type="subunit">
    <text evidence="4">Part of the 50S ribosomal subunit.</text>
</comment>
<evidence type="ECO:0000256" key="6">
    <source>
        <dbReference type="RuleBase" id="RU003870"/>
    </source>
</evidence>
<comment type="function">
    <text evidence="4 6">This protein binds to the 23S rRNA, and is important in its secondary structure. It is located near the subunit interface in the base of the L7/L12 stalk, and near the tRNA binding site of the peptidyltransferase center.</text>
</comment>
<keyword evidence="2 4" id="KW-0689">Ribosomal protein</keyword>
<keyword evidence="9" id="KW-1185">Reference proteome</keyword>
<dbReference type="Proteomes" id="UP001165427">
    <property type="component" value="Unassembled WGS sequence"/>
</dbReference>
<dbReference type="PROSITE" id="PS00525">
    <property type="entry name" value="RIBOSOMAL_L6_1"/>
    <property type="match status" value="1"/>
</dbReference>
<dbReference type="PANTHER" id="PTHR11655">
    <property type="entry name" value="60S/50S RIBOSOMAL PROTEIN L6/L9"/>
    <property type="match status" value="1"/>
</dbReference>